<dbReference type="EMBL" id="DXCH01000272">
    <property type="protein sequence ID" value="HIZ08267.1"/>
    <property type="molecule type" value="Genomic_DNA"/>
</dbReference>
<proteinExistence type="predicted"/>
<dbReference type="SUPFAM" id="SSF52821">
    <property type="entry name" value="Rhodanese/Cell cycle control phosphatase"/>
    <property type="match status" value="1"/>
</dbReference>
<reference evidence="2" key="1">
    <citation type="journal article" date="2021" name="PeerJ">
        <title>Extensive microbial diversity within the chicken gut microbiome revealed by metagenomics and culture.</title>
        <authorList>
            <person name="Gilroy R."/>
            <person name="Ravi A."/>
            <person name="Getino M."/>
            <person name="Pursley I."/>
            <person name="Horton D.L."/>
            <person name="Alikhan N.F."/>
            <person name="Baker D."/>
            <person name="Gharbi K."/>
            <person name="Hall N."/>
            <person name="Watson M."/>
            <person name="Adriaenssens E.M."/>
            <person name="Foster-Nyarko E."/>
            <person name="Jarju S."/>
            <person name="Secka A."/>
            <person name="Antonio M."/>
            <person name="Oren A."/>
            <person name="Chaudhuri R.R."/>
            <person name="La Ragione R."/>
            <person name="Hildebrand F."/>
            <person name="Pallen M.J."/>
        </authorList>
    </citation>
    <scope>NUCLEOTIDE SEQUENCE</scope>
    <source>
        <strain evidence="2">CHK192-9172</strain>
    </source>
</reference>
<dbReference type="CDD" id="cd00158">
    <property type="entry name" value="RHOD"/>
    <property type="match status" value="1"/>
</dbReference>
<gene>
    <name evidence="2" type="ORF">IAA08_10085</name>
</gene>
<dbReference type="Pfam" id="PF00581">
    <property type="entry name" value="Rhodanese"/>
    <property type="match status" value="1"/>
</dbReference>
<reference evidence="2" key="2">
    <citation type="submission" date="2021-04" db="EMBL/GenBank/DDBJ databases">
        <authorList>
            <person name="Gilroy R."/>
        </authorList>
    </citation>
    <scope>NUCLEOTIDE SEQUENCE</scope>
    <source>
        <strain evidence="2">CHK192-9172</strain>
    </source>
</reference>
<dbReference type="Proteomes" id="UP000824024">
    <property type="component" value="Unassembled WGS sequence"/>
</dbReference>
<name>A0A9D2D407_9FIRM</name>
<sequence length="99" mass="11384">MGLRLLRADELDTYRVMKKTVLIDLREKQAYRQEHIYGAVNVPYEELEHYVLGIRKDTVLILYCDRGILSLRAGKKLAREGYQVAALAGGMRAYGAIRR</sequence>
<comment type="caution">
    <text evidence="2">The sequence shown here is derived from an EMBL/GenBank/DDBJ whole genome shotgun (WGS) entry which is preliminary data.</text>
</comment>
<feature type="domain" description="Rhodanese" evidence="1">
    <location>
        <begin position="16"/>
        <end position="98"/>
    </location>
</feature>
<dbReference type="Gene3D" id="3.40.250.10">
    <property type="entry name" value="Rhodanese-like domain"/>
    <property type="match status" value="1"/>
</dbReference>
<accession>A0A9D2D407</accession>
<evidence type="ECO:0000259" key="1">
    <source>
        <dbReference type="PROSITE" id="PS50206"/>
    </source>
</evidence>
<dbReference type="InterPro" id="IPR001763">
    <property type="entry name" value="Rhodanese-like_dom"/>
</dbReference>
<dbReference type="InterPro" id="IPR050229">
    <property type="entry name" value="GlpE_sulfurtransferase"/>
</dbReference>
<organism evidence="2 3">
    <name type="scientific">Candidatus Eubacterium avistercoris</name>
    <dbReference type="NCBI Taxonomy" id="2838567"/>
    <lineage>
        <taxon>Bacteria</taxon>
        <taxon>Bacillati</taxon>
        <taxon>Bacillota</taxon>
        <taxon>Clostridia</taxon>
        <taxon>Eubacteriales</taxon>
        <taxon>Eubacteriaceae</taxon>
        <taxon>Eubacterium</taxon>
    </lineage>
</organism>
<dbReference type="PANTHER" id="PTHR43031">
    <property type="entry name" value="FAD-DEPENDENT OXIDOREDUCTASE"/>
    <property type="match status" value="1"/>
</dbReference>
<dbReference type="PROSITE" id="PS50206">
    <property type="entry name" value="RHODANESE_3"/>
    <property type="match status" value="1"/>
</dbReference>
<dbReference type="InterPro" id="IPR036873">
    <property type="entry name" value="Rhodanese-like_dom_sf"/>
</dbReference>
<evidence type="ECO:0000313" key="2">
    <source>
        <dbReference type="EMBL" id="HIZ08267.1"/>
    </source>
</evidence>
<dbReference type="SMART" id="SM00450">
    <property type="entry name" value="RHOD"/>
    <property type="match status" value="1"/>
</dbReference>
<dbReference type="AlphaFoldDB" id="A0A9D2D407"/>
<dbReference type="PANTHER" id="PTHR43031:SF1">
    <property type="entry name" value="PYRIDINE NUCLEOTIDE-DISULPHIDE OXIDOREDUCTASE"/>
    <property type="match status" value="1"/>
</dbReference>
<evidence type="ECO:0000313" key="3">
    <source>
        <dbReference type="Proteomes" id="UP000824024"/>
    </source>
</evidence>
<protein>
    <submittedName>
        <fullName evidence="2">Rhodanese-like domain-containing protein</fullName>
    </submittedName>
</protein>